<organism evidence="1">
    <name type="scientific">bioreactor metagenome</name>
    <dbReference type="NCBI Taxonomy" id="1076179"/>
    <lineage>
        <taxon>unclassified sequences</taxon>
        <taxon>metagenomes</taxon>
        <taxon>ecological metagenomes</taxon>
    </lineage>
</organism>
<dbReference type="EMBL" id="VSSQ01101938">
    <property type="protein sequence ID" value="MPN43502.1"/>
    <property type="molecule type" value="Genomic_DNA"/>
</dbReference>
<name>A0A645HYD0_9ZZZZ</name>
<comment type="caution">
    <text evidence="1">The sequence shown here is derived from an EMBL/GenBank/DDBJ whole genome shotgun (WGS) entry which is preliminary data.</text>
</comment>
<proteinExistence type="predicted"/>
<sequence length="100" mass="11664">MLFNEAISRLITIPSSENNFILAFDKTVYNLSFDFFANEDVYIDINTFNIKINEGDSLKLHHFGTRPICLKNVEVYKIEFIKQDDVGVDVDIYYQGFIQN</sequence>
<gene>
    <name evidence="1" type="ORF">SDC9_191062</name>
</gene>
<protein>
    <submittedName>
        <fullName evidence="1">Uncharacterized protein</fullName>
    </submittedName>
</protein>
<accession>A0A645HYD0</accession>
<dbReference type="AlphaFoldDB" id="A0A645HYD0"/>
<evidence type="ECO:0000313" key="1">
    <source>
        <dbReference type="EMBL" id="MPN43502.1"/>
    </source>
</evidence>
<reference evidence="1" key="1">
    <citation type="submission" date="2019-08" db="EMBL/GenBank/DDBJ databases">
        <authorList>
            <person name="Kucharzyk K."/>
            <person name="Murdoch R.W."/>
            <person name="Higgins S."/>
            <person name="Loffler F."/>
        </authorList>
    </citation>
    <scope>NUCLEOTIDE SEQUENCE</scope>
</reference>